<name>A0A9X2I758_9GAMM</name>
<dbReference type="Proteomes" id="UP001139319">
    <property type="component" value="Unassembled WGS sequence"/>
</dbReference>
<evidence type="ECO:0000313" key="2">
    <source>
        <dbReference type="EMBL" id="MCP8900092.1"/>
    </source>
</evidence>
<feature type="compositionally biased region" description="Polar residues" evidence="1">
    <location>
        <begin position="30"/>
        <end position="39"/>
    </location>
</feature>
<evidence type="ECO:0000313" key="3">
    <source>
        <dbReference type="Proteomes" id="UP001139319"/>
    </source>
</evidence>
<dbReference type="EMBL" id="JAMFTH010000004">
    <property type="protein sequence ID" value="MCP8900092.1"/>
    <property type="molecule type" value="Genomic_DNA"/>
</dbReference>
<comment type="caution">
    <text evidence="2">The sequence shown here is derived from an EMBL/GenBank/DDBJ whole genome shotgun (WGS) entry which is preliminary data.</text>
</comment>
<reference evidence="2" key="2">
    <citation type="submission" date="2023-01" db="EMBL/GenBank/DDBJ databases">
        <title>Gilvimarinus xylanilyticus HB14 isolated from Caulerpa lentillifera aquaculture base in Hainan, China.</title>
        <authorList>
            <person name="Zhang Y.-J."/>
        </authorList>
    </citation>
    <scope>NUCLEOTIDE SEQUENCE</scope>
    <source>
        <strain evidence="2">HB14</strain>
    </source>
</reference>
<gene>
    <name evidence="2" type="ORF">M6D89_12355</name>
</gene>
<organism evidence="2 3">
    <name type="scientific">Gilvimarinus xylanilyticus</name>
    <dbReference type="NCBI Taxonomy" id="2944139"/>
    <lineage>
        <taxon>Bacteria</taxon>
        <taxon>Pseudomonadati</taxon>
        <taxon>Pseudomonadota</taxon>
        <taxon>Gammaproteobacteria</taxon>
        <taxon>Cellvibrionales</taxon>
        <taxon>Cellvibrionaceae</taxon>
        <taxon>Gilvimarinus</taxon>
    </lineage>
</organism>
<evidence type="ECO:0000256" key="1">
    <source>
        <dbReference type="SAM" id="MobiDB-lite"/>
    </source>
</evidence>
<dbReference type="RefSeq" id="WP_253968389.1">
    <property type="nucleotide sequence ID" value="NZ_JAMFTH010000004.1"/>
</dbReference>
<sequence>MNRPSPSSKTLTYLAGIGGADATGAESLSRHNSAQSSMAAGQGPQDLIRRLFRRLSKPRG</sequence>
<feature type="region of interest" description="Disordered" evidence="1">
    <location>
        <begin position="22"/>
        <end position="47"/>
    </location>
</feature>
<accession>A0A9X2I758</accession>
<reference evidence="2" key="1">
    <citation type="submission" date="2022-05" db="EMBL/GenBank/DDBJ databases">
        <authorList>
            <person name="Sun H.-N."/>
        </authorList>
    </citation>
    <scope>NUCLEOTIDE SEQUENCE</scope>
    <source>
        <strain evidence="2">HB14</strain>
    </source>
</reference>
<protein>
    <submittedName>
        <fullName evidence="2">Uncharacterized protein</fullName>
    </submittedName>
</protein>
<dbReference type="AlphaFoldDB" id="A0A9X2I758"/>
<proteinExistence type="predicted"/>
<keyword evidence="3" id="KW-1185">Reference proteome</keyword>